<feature type="transmembrane region" description="Helical" evidence="2">
    <location>
        <begin position="12"/>
        <end position="31"/>
    </location>
</feature>
<feature type="transmembrane region" description="Helical" evidence="2">
    <location>
        <begin position="378"/>
        <end position="399"/>
    </location>
</feature>
<dbReference type="GO" id="GO:0042910">
    <property type="term" value="F:xenobiotic transmembrane transporter activity"/>
    <property type="evidence" value="ECO:0007669"/>
    <property type="project" value="InterPro"/>
</dbReference>
<feature type="transmembrane region" description="Helical" evidence="2">
    <location>
        <begin position="232"/>
        <end position="257"/>
    </location>
</feature>
<dbReference type="GO" id="GO:0015297">
    <property type="term" value="F:antiporter activity"/>
    <property type="evidence" value="ECO:0007669"/>
    <property type="project" value="InterPro"/>
</dbReference>
<dbReference type="AlphaFoldDB" id="A0A078B528"/>
<feature type="transmembrane region" description="Helical" evidence="2">
    <location>
        <begin position="263"/>
        <end position="287"/>
    </location>
</feature>
<feature type="transmembrane region" description="Helical" evidence="2">
    <location>
        <begin position="406"/>
        <end position="425"/>
    </location>
</feature>
<reference evidence="3 4" key="1">
    <citation type="submission" date="2014-06" db="EMBL/GenBank/DDBJ databases">
        <authorList>
            <person name="Swart Estienne"/>
        </authorList>
    </citation>
    <scope>NUCLEOTIDE SEQUENCE [LARGE SCALE GENOMIC DNA]</scope>
    <source>
        <strain evidence="3 4">130c</strain>
    </source>
</reference>
<dbReference type="GO" id="GO:0016020">
    <property type="term" value="C:membrane"/>
    <property type="evidence" value="ECO:0007669"/>
    <property type="project" value="InterPro"/>
</dbReference>
<evidence type="ECO:0000256" key="2">
    <source>
        <dbReference type="SAM" id="Phobius"/>
    </source>
</evidence>
<sequence>MHLVKSLFKLSIPVMLQSVIFFLNQIVNLYFSGYDSNPAVVAGVGLGSTFINVAYFGVCFGLNGVLQSLVSQAMGADNHRLSGIYVNRGRFVISLWLPIVIFFTLFLGKAFISIGIDDETANVAQNYTVRMIPGLIAYMYYDIARQYLIALGQPMIAFYIQVVTALFHIVFCFICIEKFQLPYYYTSYSTSLQFMSNAIIIHLILLLNSQYKKSWFLGGMETFQNLGEYTKLAIPSAIMLCIEFAGFEILCIVSGFISVPANAAQVIALSINGMFYMIPAGISQATTTIIGKLIGQQQSRIAKAQSCYIIKICYIFSLIMGGILFISRYHLARLFSSNIQVTEITQNAIKISCFSHMLDFVYGVQLGTARALTKFNHAVFGGIVAFYIFACPLGSLLALQFKFGVFGLWIGLIVGQLIVVSYFQYLLSWGFDWDQITQKCFERQQADNKNLLTDNENAKCFYKNKILEIMQVEQSSLEIPEKFENRSIKDLFQA</sequence>
<evidence type="ECO:0000313" key="3">
    <source>
        <dbReference type="EMBL" id="CDW88643.1"/>
    </source>
</evidence>
<dbReference type="InParanoid" id="A0A078B528"/>
<comment type="similarity">
    <text evidence="1">Belongs to the multi antimicrobial extrusion (MATE) (TC 2.A.66.1) family.</text>
</comment>
<feature type="transmembrane region" description="Helical" evidence="2">
    <location>
        <begin position="51"/>
        <end position="70"/>
    </location>
</feature>
<name>A0A078B528_STYLE</name>
<feature type="transmembrane region" description="Helical" evidence="2">
    <location>
        <begin position="91"/>
        <end position="115"/>
    </location>
</feature>
<keyword evidence="2" id="KW-0812">Transmembrane</keyword>
<dbReference type="PANTHER" id="PTHR11206">
    <property type="entry name" value="MULTIDRUG RESISTANCE PROTEIN"/>
    <property type="match status" value="1"/>
</dbReference>
<proteinExistence type="inferred from homology"/>
<protein>
    <submittedName>
        <fullName evidence="3">Na+-driven multidrug efflux pump</fullName>
    </submittedName>
</protein>
<feature type="transmembrane region" description="Helical" evidence="2">
    <location>
        <begin position="156"/>
        <end position="179"/>
    </location>
</feature>
<organism evidence="3 4">
    <name type="scientific">Stylonychia lemnae</name>
    <name type="common">Ciliate</name>
    <dbReference type="NCBI Taxonomy" id="5949"/>
    <lineage>
        <taxon>Eukaryota</taxon>
        <taxon>Sar</taxon>
        <taxon>Alveolata</taxon>
        <taxon>Ciliophora</taxon>
        <taxon>Intramacronucleata</taxon>
        <taxon>Spirotrichea</taxon>
        <taxon>Stichotrichia</taxon>
        <taxon>Sporadotrichida</taxon>
        <taxon>Oxytrichidae</taxon>
        <taxon>Stylonychinae</taxon>
        <taxon>Stylonychia</taxon>
    </lineage>
</organism>
<evidence type="ECO:0000313" key="4">
    <source>
        <dbReference type="Proteomes" id="UP000039865"/>
    </source>
</evidence>
<dbReference type="Pfam" id="PF01554">
    <property type="entry name" value="MatE"/>
    <property type="match status" value="2"/>
</dbReference>
<keyword evidence="2" id="KW-1133">Transmembrane helix</keyword>
<dbReference type="OMA" id="RIEGAFY"/>
<keyword evidence="2" id="KW-0472">Membrane</keyword>
<dbReference type="OrthoDB" id="2126698at2759"/>
<dbReference type="InterPro" id="IPR002528">
    <property type="entry name" value="MATE_fam"/>
</dbReference>
<keyword evidence="4" id="KW-1185">Reference proteome</keyword>
<evidence type="ECO:0000256" key="1">
    <source>
        <dbReference type="ARBA" id="ARBA00010199"/>
    </source>
</evidence>
<gene>
    <name evidence="3" type="primary">Contig12416.g13253</name>
    <name evidence="3" type="ORF">STYLEM_17766</name>
</gene>
<feature type="transmembrane region" description="Helical" evidence="2">
    <location>
        <begin position="308"/>
        <end position="327"/>
    </location>
</feature>
<dbReference type="EMBL" id="CCKQ01016769">
    <property type="protein sequence ID" value="CDW88643.1"/>
    <property type="molecule type" value="Genomic_DNA"/>
</dbReference>
<accession>A0A078B528</accession>
<feature type="transmembrane region" description="Helical" evidence="2">
    <location>
        <begin position="191"/>
        <end position="211"/>
    </location>
</feature>
<dbReference type="Proteomes" id="UP000039865">
    <property type="component" value="Unassembled WGS sequence"/>
</dbReference>